<dbReference type="PROSITE" id="PS50850">
    <property type="entry name" value="MFS"/>
    <property type="match status" value="1"/>
</dbReference>
<feature type="transmembrane region" description="Helical" evidence="5">
    <location>
        <begin position="355"/>
        <end position="374"/>
    </location>
</feature>
<dbReference type="SUPFAM" id="SSF103473">
    <property type="entry name" value="MFS general substrate transporter"/>
    <property type="match status" value="1"/>
</dbReference>
<feature type="domain" description="Major facilitator superfamily (MFS) profile" evidence="6">
    <location>
        <begin position="9"/>
        <end position="379"/>
    </location>
</feature>
<dbReference type="Proteomes" id="UP000193553">
    <property type="component" value="Unassembled WGS sequence"/>
</dbReference>
<organism evidence="7 8">
    <name type="scientific">Bradyrhizobium canariense</name>
    <dbReference type="NCBI Taxonomy" id="255045"/>
    <lineage>
        <taxon>Bacteria</taxon>
        <taxon>Pseudomonadati</taxon>
        <taxon>Pseudomonadota</taxon>
        <taxon>Alphaproteobacteria</taxon>
        <taxon>Hyphomicrobiales</taxon>
        <taxon>Nitrobacteraceae</taxon>
        <taxon>Bradyrhizobium</taxon>
    </lineage>
</organism>
<dbReference type="GO" id="GO:0022857">
    <property type="term" value="F:transmembrane transporter activity"/>
    <property type="evidence" value="ECO:0007669"/>
    <property type="project" value="InterPro"/>
</dbReference>
<dbReference type="InterPro" id="IPR036259">
    <property type="entry name" value="MFS_trans_sf"/>
</dbReference>
<dbReference type="InterPro" id="IPR051788">
    <property type="entry name" value="MFS_Transporter"/>
</dbReference>
<dbReference type="PANTHER" id="PTHR23514">
    <property type="entry name" value="BYPASS OF STOP CODON PROTEIN 6"/>
    <property type="match status" value="1"/>
</dbReference>
<evidence type="ECO:0000256" key="5">
    <source>
        <dbReference type="SAM" id="Phobius"/>
    </source>
</evidence>
<accession>A0A1X3GPX2</accession>
<comment type="caution">
    <text evidence="7">The sequence shown here is derived from an EMBL/GenBank/DDBJ whole genome shotgun (WGS) entry which is preliminary data.</text>
</comment>
<feature type="transmembrane region" description="Helical" evidence="5">
    <location>
        <begin position="323"/>
        <end position="349"/>
    </location>
</feature>
<feature type="transmembrane region" description="Helical" evidence="5">
    <location>
        <begin position="132"/>
        <end position="153"/>
    </location>
</feature>
<dbReference type="OrthoDB" id="9810941at2"/>
<evidence type="ECO:0000256" key="3">
    <source>
        <dbReference type="ARBA" id="ARBA00022989"/>
    </source>
</evidence>
<feature type="transmembrane region" description="Helical" evidence="5">
    <location>
        <begin position="159"/>
        <end position="180"/>
    </location>
</feature>
<reference evidence="7 8" key="1">
    <citation type="submission" date="2017-03" db="EMBL/GenBank/DDBJ databases">
        <title>Whole genome sequences of fourteen strains of Bradyrhizobium canariense and one strain of Bradyrhizobium japonicum isolated from Lupinus (Papilionoideae: Genisteae) species in Algeria.</title>
        <authorList>
            <person name="Crovadore J."/>
            <person name="Chekireb D."/>
            <person name="Brachmann A."/>
            <person name="Chablais R."/>
            <person name="Cochard B."/>
            <person name="Lefort F."/>
        </authorList>
    </citation>
    <scope>NUCLEOTIDE SEQUENCE [LARGE SCALE GENOMIC DNA]</scope>
    <source>
        <strain evidence="7 8">UBMA195</strain>
    </source>
</reference>
<dbReference type="PROSITE" id="PS51257">
    <property type="entry name" value="PROKAR_LIPOPROTEIN"/>
    <property type="match status" value="1"/>
</dbReference>
<feature type="transmembrane region" description="Helical" evidence="5">
    <location>
        <begin position="12"/>
        <end position="31"/>
    </location>
</feature>
<feature type="transmembrane region" description="Helical" evidence="5">
    <location>
        <begin position="292"/>
        <end position="311"/>
    </location>
</feature>
<dbReference type="CDD" id="cd17393">
    <property type="entry name" value="MFS_MosC_like"/>
    <property type="match status" value="1"/>
</dbReference>
<dbReference type="EMBL" id="NAFI01000190">
    <property type="protein sequence ID" value="OSJ01644.1"/>
    <property type="molecule type" value="Genomic_DNA"/>
</dbReference>
<dbReference type="InterPro" id="IPR011701">
    <property type="entry name" value="MFS"/>
</dbReference>
<feature type="transmembrane region" description="Helical" evidence="5">
    <location>
        <begin position="268"/>
        <end position="286"/>
    </location>
</feature>
<name>A0A1X3GPX2_9BRAD</name>
<sequence length="379" mass="38435">MSSADRPATRLATRLAFLVAGFGMACWAPLVPFAKARLAVDDGILGLLLLSLGIGSVVAMLLTGVLSARYGSKPIIMAGGIGLALVLPLLTIANSPAMLALALLAFGAALGSIDVAMNIHAVEVERAAGRPLMSGFHALFSIGGFAGAALMTALLSLQLGALACTLICSVLMLIAMLGAWPRLLRSVQVQEGPLFVLPHGAVLLLALLCAITFLVEGAMLDWGALLVIGAGLVSEAQGGIGYIVFSVAMTIGRLGGDAVVARIGDRTTLFWGSLIAIAGFVVLLTAPVVAVAIGGFLLIGLGASNLVPVLFRRAARQKVMPTGLAVAAITTAGYAGVLVGPAGVGFIARLGGLPVAFWLLTALMGLVTLTARIVTRADA</sequence>
<comment type="subcellular location">
    <subcellularLocation>
        <location evidence="1">Membrane</location>
        <topology evidence="1">Multi-pass membrane protein</topology>
    </subcellularLocation>
</comment>
<proteinExistence type="predicted"/>
<dbReference type="AlphaFoldDB" id="A0A1X3GPX2"/>
<keyword evidence="4 5" id="KW-0472">Membrane</keyword>
<keyword evidence="3 5" id="KW-1133">Transmembrane helix</keyword>
<feature type="transmembrane region" description="Helical" evidence="5">
    <location>
        <begin position="75"/>
        <end position="93"/>
    </location>
</feature>
<evidence type="ECO:0000256" key="1">
    <source>
        <dbReference type="ARBA" id="ARBA00004141"/>
    </source>
</evidence>
<protein>
    <submittedName>
        <fullName evidence="7">MFS transporter</fullName>
    </submittedName>
</protein>
<dbReference type="FunFam" id="1.20.1250.20:FF:000438">
    <property type="entry name" value="Major facilitator transporter"/>
    <property type="match status" value="1"/>
</dbReference>
<dbReference type="GO" id="GO:0016020">
    <property type="term" value="C:membrane"/>
    <property type="evidence" value="ECO:0007669"/>
    <property type="project" value="UniProtKB-SubCell"/>
</dbReference>
<dbReference type="Pfam" id="PF07690">
    <property type="entry name" value="MFS_1"/>
    <property type="match status" value="1"/>
</dbReference>
<feature type="transmembrane region" description="Helical" evidence="5">
    <location>
        <begin position="43"/>
        <end position="63"/>
    </location>
</feature>
<feature type="transmembrane region" description="Helical" evidence="5">
    <location>
        <begin position="201"/>
        <end position="233"/>
    </location>
</feature>
<evidence type="ECO:0000256" key="4">
    <source>
        <dbReference type="ARBA" id="ARBA00023136"/>
    </source>
</evidence>
<feature type="transmembrane region" description="Helical" evidence="5">
    <location>
        <begin position="99"/>
        <end position="120"/>
    </location>
</feature>
<dbReference type="InterPro" id="IPR020846">
    <property type="entry name" value="MFS_dom"/>
</dbReference>
<dbReference type="RefSeq" id="WP_026234004.1">
    <property type="nucleotide sequence ID" value="NZ_NAEX01000159.1"/>
</dbReference>
<gene>
    <name evidence="7" type="ORF">BSZ18_38175</name>
</gene>
<dbReference type="Gene3D" id="1.20.1250.20">
    <property type="entry name" value="MFS general substrate transporter like domains"/>
    <property type="match status" value="2"/>
</dbReference>
<keyword evidence="2 5" id="KW-0812">Transmembrane</keyword>
<evidence type="ECO:0000259" key="6">
    <source>
        <dbReference type="PROSITE" id="PS50850"/>
    </source>
</evidence>
<evidence type="ECO:0000313" key="7">
    <source>
        <dbReference type="EMBL" id="OSJ01644.1"/>
    </source>
</evidence>
<evidence type="ECO:0000256" key="2">
    <source>
        <dbReference type="ARBA" id="ARBA00022692"/>
    </source>
</evidence>
<dbReference type="PANTHER" id="PTHR23514:SF13">
    <property type="entry name" value="INNER MEMBRANE PROTEIN YBJJ"/>
    <property type="match status" value="1"/>
</dbReference>
<evidence type="ECO:0000313" key="8">
    <source>
        <dbReference type="Proteomes" id="UP000193553"/>
    </source>
</evidence>